<proteinExistence type="predicted"/>
<dbReference type="GO" id="GO:0031428">
    <property type="term" value="C:box C/D methylation guide snoRNP complex"/>
    <property type="evidence" value="ECO:0007669"/>
    <property type="project" value="InterPro"/>
</dbReference>
<evidence type="ECO:0000256" key="2">
    <source>
        <dbReference type="PROSITE-ProRule" id="PRU00042"/>
    </source>
</evidence>
<feature type="compositionally biased region" description="Basic and acidic residues" evidence="3">
    <location>
        <begin position="1162"/>
        <end position="1179"/>
    </location>
</feature>
<dbReference type="Proteomes" id="UP000274429">
    <property type="component" value="Unassembled WGS sequence"/>
</dbReference>
<feature type="compositionally biased region" description="Polar residues" evidence="3">
    <location>
        <begin position="1243"/>
        <end position="1266"/>
    </location>
</feature>
<dbReference type="InterPro" id="IPR042239">
    <property type="entry name" value="Nop_C"/>
</dbReference>
<dbReference type="SMART" id="SM00355">
    <property type="entry name" value="ZnF_C2H2"/>
    <property type="match status" value="3"/>
</dbReference>
<name>A0A0R3WZJ9_HYDTA</name>
<dbReference type="PROSITE" id="PS50157">
    <property type="entry name" value="ZINC_FINGER_C2H2_2"/>
    <property type="match status" value="1"/>
</dbReference>
<feature type="compositionally biased region" description="Polar residues" evidence="3">
    <location>
        <begin position="888"/>
        <end position="897"/>
    </location>
</feature>
<dbReference type="SUPFAM" id="SSF56436">
    <property type="entry name" value="C-type lectin-like"/>
    <property type="match status" value="1"/>
</dbReference>
<feature type="compositionally biased region" description="Pro residues" evidence="3">
    <location>
        <begin position="1141"/>
        <end position="1153"/>
    </location>
</feature>
<dbReference type="InterPro" id="IPR012974">
    <property type="entry name" value="NOP58/56_N"/>
</dbReference>
<dbReference type="InterPro" id="IPR002687">
    <property type="entry name" value="Nop_dom"/>
</dbReference>
<feature type="region of interest" description="Disordered" evidence="3">
    <location>
        <begin position="568"/>
        <end position="589"/>
    </location>
</feature>
<dbReference type="Gene3D" id="1.10.246.90">
    <property type="entry name" value="Nop domain"/>
    <property type="match status" value="1"/>
</dbReference>
<gene>
    <name evidence="6" type="ORF">TTAC_LOCUS6211</name>
</gene>
<evidence type="ECO:0000313" key="8">
    <source>
        <dbReference type="WBParaSite" id="TTAC_0000622601-mRNA-1"/>
    </source>
</evidence>
<protein>
    <recommendedName>
        <fullName evidence="1">Nucleolar protein 56</fullName>
    </recommendedName>
</protein>
<evidence type="ECO:0000259" key="4">
    <source>
        <dbReference type="PROSITE" id="PS50157"/>
    </source>
</evidence>
<keyword evidence="2" id="KW-0862">Zinc</keyword>
<dbReference type="Gene3D" id="3.10.100.10">
    <property type="entry name" value="Mannose-Binding Protein A, subunit A"/>
    <property type="match status" value="1"/>
</dbReference>
<feature type="region of interest" description="Disordered" evidence="3">
    <location>
        <begin position="1238"/>
        <end position="1266"/>
    </location>
</feature>
<dbReference type="InterPro" id="IPR016187">
    <property type="entry name" value="CTDL_fold"/>
</dbReference>
<dbReference type="PROSITE" id="PS00028">
    <property type="entry name" value="ZINC_FINGER_C2H2_1"/>
    <property type="match status" value="1"/>
</dbReference>
<feature type="domain" description="C2H2-type" evidence="4">
    <location>
        <begin position="849"/>
        <end position="877"/>
    </location>
</feature>
<feature type="region of interest" description="Disordered" evidence="3">
    <location>
        <begin position="1134"/>
        <end position="1187"/>
    </location>
</feature>
<evidence type="ECO:0000256" key="3">
    <source>
        <dbReference type="SAM" id="MobiDB-lite"/>
    </source>
</evidence>
<dbReference type="Pfam" id="PF08156">
    <property type="entry name" value="NOP5NT"/>
    <property type="match status" value="1"/>
</dbReference>
<sequence length="1266" mass="140086">MATVQHYVLFENVSGYSLFLVKEFDEITKTFTAHVNSFLKPVAFVPFNSLPEALENIQIISEGRVSSLLSGFLRQNLPVKDAVLGVADQALGESILQLDIGFECIWDASIRELLRVIRANASRLLRSLIVEPGAFLSTAKKPTTSTQETVPGRKAVKRARLVVALSRARLQLDLVHHLADTGVVRSLDLLDSMDASLARSVKHLRVSYGLHFPELCRGGGLPGMDDFVFASIVTQCPLRSQLVGHKKQLLEWLGGDHKMAETIIELAKTSTGQDLSSDDVMALQQYGQFFLKLLESRTQCYKMLELRVRELVPNLTALMTQALPGVDDNASLERARKIGDRVSPAIVAARLLSHAVNLDRLARMPSSRINSLGASKSLFRRSGAVAATAAGLLGRALTQVTSESSATVEGKSGKQNSEEREGDQGIPSLAKSIVEMSGGRLRAMVVRRRVARLLAAKSTLAVRADCYRRMNPFIDAAAFEPKSVVASQNLDSGEYGSDLGQETKRQLRVWAEANGVHLERTVQELERQREARKRYRKGKRKAWLRRKMGRGVALDPISKLEGKRALIDATDGAQSEEKEKDGEVGDGGPKKFEFNSGNCLGFSLKMLSDFRKLTIILIYLSILPSTLELRRCSPMWRAFTTPSTLETGVGEVKCSDLCYFKSRAKLTYTEGETLCKSLNTKMLHLKNEAENKALKSFVNESIYLLTRMVDSAFLNDGDPLTYGLVAPASLLCVMSGVRFPSGADRSATVEEGAMPPQMCEISQKGGELCPPVDMTTLQALSDAVDKENIPPGGRSDQSESFPFNPIANCPQQIQPTTSNYGVQFQYQLRRPVEAWKYHERKSNDGSVVFACRFCCAVYKHKKSLNKHWKDKHSTSDSTIGMNTEEECNSQNNSGLSESVSASVSRPSPPMSRMRASLRRLPQESPSATMVKRRRSDIPVTSIGQSAPLDLSMARPRENEASIERMTEVDAGAPLHDRVIITLLIQSALDALKAEPPSVLTTDSVSSSTRSLLRAVGSILIGSTDLKVEPVTSSNDRKRSEEAPVPCQVCPYVGRWHSEVKAHVVNHSSHKMFGCCFCNYRSKWKWDVAKHMRKCLNARSVANLPNEALIRMIIFHPPPPNDILHMYYSENASPPVSLMPQQPTPQPPASPPPSSSQILEPVDIPKREDTNDDAEVKSDESLQTSIPADPPVLEPVSLSFCFSIVLKCSNYLPLFIQFQAVQFDVKEEEQEEEIRREMHAKRQLISQTQVQDTFDDPTVQSVRSVQS</sequence>
<dbReference type="WBParaSite" id="TTAC_0000622601-mRNA-1">
    <property type="protein sequence ID" value="TTAC_0000622601-mRNA-1"/>
    <property type="gene ID" value="TTAC_0000622601"/>
</dbReference>
<evidence type="ECO:0000313" key="6">
    <source>
        <dbReference type="EMBL" id="VDM30382.1"/>
    </source>
</evidence>
<dbReference type="CDD" id="cd00037">
    <property type="entry name" value="CLECT"/>
    <property type="match status" value="1"/>
</dbReference>
<dbReference type="Gene3D" id="3.30.160.60">
    <property type="entry name" value="Classic Zinc Finger"/>
    <property type="match status" value="1"/>
</dbReference>
<dbReference type="GO" id="GO:0030515">
    <property type="term" value="F:snoRNA binding"/>
    <property type="evidence" value="ECO:0007669"/>
    <property type="project" value="InterPro"/>
</dbReference>
<dbReference type="EMBL" id="UYWX01020295">
    <property type="protein sequence ID" value="VDM30382.1"/>
    <property type="molecule type" value="Genomic_DNA"/>
</dbReference>
<keyword evidence="2" id="KW-0479">Metal-binding</keyword>
<dbReference type="PANTHER" id="PTHR10894">
    <property type="entry name" value="NUCLEOLAR PROTEIN 5 NUCLEOLAR PROTEIN NOP5 NOP58"/>
    <property type="match status" value="1"/>
</dbReference>
<feature type="compositionally biased region" description="Basic and acidic residues" evidence="3">
    <location>
        <begin position="575"/>
        <end position="589"/>
    </location>
</feature>
<reference evidence="8" key="1">
    <citation type="submission" date="2016-04" db="UniProtKB">
        <authorList>
            <consortium name="WormBaseParasite"/>
        </authorList>
    </citation>
    <scope>IDENTIFICATION</scope>
</reference>
<feature type="compositionally biased region" description="Low complexity" evidence="3">
    <location>
        <begin position="898"/>
        <end position="914"/>
    </location>
</feature>
<accession>A0A0R3WZJ9</accession>
<organism evidence="8">
    <name type="scientific">Hydatigena taeniaeformis</name>
    <name type="common">Feline tapeworm</name>
    <name type="synonym">Taenia taeniaeformis</name>
    <dbReference type="NCBI Taxonomy" id="6205"/>
    <lineage>
        <taxon>Eukaryota</taxon>
        <taxon>Metazoa</taxon>
        <taxon>Spiralia</taxon>
        <taxon>Lophotrochozoa</taxon>
        <taxon>Platyhelminthes</taxon>
        <taxon>Cestoda</taxon>
        <taxon>Eucestoda</taxon>
        <taxon>Cyclophyllidea</taxon>
        <taxon>Taeniidae</taxon>
        <taxon>Hydatigera</taxon>
    </lineage>
</organism>
<dbReference type="PANTHER" id="PTHR10894:SF0">
    <property type="entry name" value="NUCLEOLAR PROTEIN 56"/>
    <property type="match status" value="1"/>
</dbReference>
<evidence type="ECO:0000313" key="7">
    <source>
        <dbReference type="Proteomes" id="UP000274429"/>
    </source>
</evidence>
<reference evidence="6 7" key="2">
    <citation type="submission" date="2018-11" db="EMBL/GenBank/DDBJ databases">
        <authorList>
            <consortium name="Pathogen Informatics"/>
        </authorList>
    </citation>
    <scope>NUCLEOTIDE SEQUENCE [LARGE SCALE GENOMIC DNA]</scope>
</reference>
<dbReference type="PROSITE" id="PS51358">
    <property type="entry name" value="NOP"/>
    <property type="match status" value="1"/>
</dbReference>
<dbReference type="InterPro" id="IPR036070">
    <property type="entry name" value="Nop_dom_sf"/>
</dbReference>
<evidence type="ECO:0000256" key="1">
    <source>
        <dbReference type="ARBA" id="ARBA00040742"/>
    </source>
</evidence>
<dbReference type="STRING" id="6205.A0A0R3WZJ9"/>
<dbReference type="GO" id="GO:0008270">
    <property type="term" value="F:zinc ion binding"/>
    <property type="evidence" value="ECO:0007669"/>
    <property type="project" value="UniProtKB-KW"/>
</dbReference>
<feature type="region of interest" description="Disordered" evidence="3">
    <location>
        <begin position="869"/>
        <end position="933"/>
    </location>
</feature>
<keyword evidence="2" id="KW-0863">Zinc-finger</keyword>
<feature type="region of interest" description="Disordered" evidence="3">
    <location>
        <begin position="403"/>
        <end position="428"/>
    </location>
</feature>
<feature type="domain" description="Nop" evidence="5">
    <location>
        <begin position="311"/>
        <end position="512"/>
    </location>
</feature>
<dbReference type="AlphaFoldDB" id="A0A0R3WZJ9"/>
<dbReference type="InterPro" id="IPR045056">
    <property type="entry name" value="Nop56/Nop58"/>
</dbReference>
<dbReference type="InterPro" id="IPR016186">
    <property type="entry name" value="C-type_lectin-like/link_sf"/>
</dbReference>
<dbReference type="InterPro" id="IPR013087">
    <property type="entry name" value="Znf_C2H2_type"/>
</dbReference>
<dbReference type="OrthoDB" id="6780543at2759"/>
<dbReference type="Gene3D" id="1.10.287.4070">
    <property type="match status" value="1"/>
</dbReference>
<dbReference type="GO" id="GO:0032040">
    <property type="term" value="C:small-subunit processome"/>
    <property type="evidence" value="ECO:0007669"/>
    <property type="project" value="InterPro"/>
</dbReference>
<dbReference type="Pfam" id="PF01798">
    <property type="entry name" value="Nop"/>
    <property type="match status" value="2"/>
</dbReference>
<dbReference type="SUPFAM" id="SSF89124">
    <property type="entry name" value="Nop domain"/>
    <property type="match status" value="1"/>
</dbReference>
<keyword evidence="7" id="KW-1185">Reference proteome</keyword>
<evidence type="ECO:0000259" key="5">
    <source>
        <dbReference type="PROSITE" id="PS51358"/>
    </source>
</evidence>